<dbReference type="InterPro" id="IPR002656">
    <property type="entry name" value="Acyl_transf_3_dom"/>
</dbReference>
<keyword evidence="1" id="KW-0472">Membrane</keyword>
<evidence type="ECO:0000256" key="1">
    <source>
        <dbReference type="SAM" id="Phobius"/>
    </source>
</evidence>
<evidence type="ECO:0000313" key="3">
    <source>
        <dbReference type="EMBL" id="CAD0084677.1"/>
    </source>
</evidence>
<keyword evidence="4" id="KW-1185">Reference proteome</keyword>
<accession>A0A9N8P6T7</accession>
<organism evidence="3 4">
    <name type="scientific">Aureobasidium vineae</name>
    <dbReference type="NCBI Taxonomy" id="2773715"/>
    <lineage>
        <taxon>Eukaryota</taxon>
        <taxon>Fungi</taxon>
        <taxon>Dikarya</taxon>
        <taxon>Ascomycota</taxon>
        <taxon>Pezizomycotina</taxon>
        <taxon>Dothideomycetes</taxon>
        <taxon>Dothideomycetidae</taxon>
        <taxon>Dothideales</taxon>
        <taxon>Saccotheciaceae</taxon>
        <taxon>Aureobasidium</taxon>
    </lineage>
</organism>
<dbReference type="PANTHER" id="PTHR23028">
    <property type="entry name" value="ACETYLTRANSFERASE"/>
    <property type="match status" value="1"/>
</dbReference>
<evidence type="ECO:0000313" key="4">
    <source>
        <dbReference type="Proteomes" id="UP000716446"/>
    </source>
</evidence>
<feature type="transmembrane region" description="Helical" evidence="1">
    <location>
        <begin position="151"/>
        <end position="173"/>
    </location>
</feature>
<reference evidence="3" key="1">
    <citation type="submission" date="2020-06" db="EMBL/GenBank/DDBJ databases">
        <authorList>
            <person name="Onetto C."/>
        </authorList>
    </citation>
    <scope>NUCLEOTIDE SEQUENCE</scope>
</reference>
<feature type="transmembrane region" description="Helical" evidence="1">
    <location>
        <begin position="117"/>
        <end position="139"/>
    </location>
</feature>
<dbReference type="EMBL" id="CAIJEN010000004">
    <property type="protein sequence ID" value="CAD0084677.1"/>
    <property type="molecule type" value="Genomic_DNA"/>
</dbReference>
<keyword evidence="1" id="KW-0812">Transmembrane</keyword>
<protein>
    <recommendedName>
        <fullName evidence="2">Acyltransferase 3 domain-containing protein</fullName>
    </recommendedName>
</protein>
<feature type="domain" description="Acyltransferase 3" evidence="2">
    <location>
        <begin position="3"/>
        <end position="168"/>
    </location>
</feature>
<name>A0A9N8P6T7_9PEZI</name>
<dbReference type="GO" id="GO:0016747">
    <property type="term" value="F:acyltransferase activity, transferring groups other than amino-acyl groups"/>
    <property type="evidence" value="ECO:0007669"/>
    <property type="project" value="InterPro"/>
</dbReference>
<feature type="transmembrane region" description="Helical" evidence="1">
    <location>
        <begin position="35"/>
        <end position="52"/>
    </location>
</feature>
<proteinExistence type="predicted"/>
<dbReference type="Pfam" id="PF01757">
    <property type="entry name" value="Acyl_transf_3"/>
    <property type="match status" value="1"/>
</dbReference>
<dbReference type="AlphaFoldDB" id="A0A9N8P6T7"/>
<sequence length="209" mass="24176">MTLFYAGFLMAELDIRRSAAKASYKSDSSNTSKCFWSIIYIIIFMAGVFLCGQPERNVENTYLWSTIIPLVPNYIIDRWRYWTSWGALLIVYSTSNDELLQCLFTNRVSQYLGKISFSLYLVHGFIIHTMGYSLLEISWSLIGEEKKETCFIFMATCVIVTTVWWADVFMRLVDIPSVKFAKWLEGKCAAKKPMEIKEEPAWRDASTLV</sequence>
<keyword evidence="1" id="KW-1133">Transmembrane helix</keyword>
<dbReference type="PANTHER" id="PTHR23028:SF134">
    <property type="entry name" value="PUTATIVE (AFU_ORTHOLOGUE AFUA_4G08520)-RELATED"/>
    <property type="match status" value="1"/>
</dbReference>
<dbReference type="InterPro" id="IPR050879">
    <property type="entry name" value="Acyltransferase_3"/>
</dbReference>
<dbReference type="Proteomes" id="UP000716446">
    <property type="component" value="Unassembled WGS sequence"/>
</dbReference>
<evidence type="ECO:0000259" key="2">
    <source>
        <dbReference type="Pfam" id="PF01757"/>
    </source>
</evidence>
<gene>
    <name evidence="3" type="ORF">AWRI4619_LOCUS3244</name>
</gene>
<comment type="caution">
    <text evidence="3">The sequence shown here is derived from an EMBL/GenBank/DDBJ whole genome shotgun (WGS) entry which is preliminary data.</text>
</comment>